<feature type="region of interest" description="Disordered" evidence="2">
    <location>
        <begin position="1578"/>
        <end position="1605"/>
    </location>
</feature>
<reference evidence="4" key="1">
    <citation type="journal article" date="2011" name="PLoS Genet.">
        <title>The genome sequence of the leaf-cutter ant Atta cephalotes reveals insights into its obligate symbiotic lifestyle.</title>
        <authorList>
            <person name="Suen G."/>
            <person name="Teiling C."/>
            <person name="Li L."/>
            <person name="Holt C."/>
            <person name="Abouheif E."/>
            <person name="Bornberg-Bauer E."/>
            <person name="Bouffard P."/>
            <person name="Caldera E.J."/>
            <person name="Cash E."/>
            <person name="Cavanaugh A."/>
            <person name="Denas O."/>
            <person name="Elhaik E."/>
            <person name="Fave M.J."/>
            <person name="Gadau J."/>
            <person name="Gibson J.D."/>
            <person name="Graur D."/>
            <person name="Grubbs K.J."/>
            <person name="Hagen D.E."/>
            <person name="Harkins T.T."/>
            <person name="Helmkampf M."/>
            <person name="Hu H."/>
            <person name="Johnson B.R."/>
            <person name="Kim J."/>
            <person name="Marsh S.E."/>
            <person name="Moeller J.A."/>
            <person name="Munoz-Torres M.C."/>
            <person name="Murphy M.C."/>
            <person name="Naughton M.C."/>
            <person name="Nigam S."/>
            <person name="Overson R."/>
            <person name="Rajakumar R."/>
            <person name="Reese J.T."/>
            <person name="Scott J.J."/>
            <person name="Smith C.R."/>
            <person name="Tao S."/>
            <person name="Tsutsui N.D."/>
            <person name="Viljakainen L."/>
            <person name="Wissler L."/>
            <person name="Yandell M.D."/>
            <person name="Zimmer F."/>
            <person name="Taylor J."/>
            <person name="Slater S.C."/>
            <person name="Clifton S.W."/>
            <person name="Warren W.C."/>
            <person name="Elsik C.G."/>
            <person name="Smith C.D."/>
            <person name="Weinstock G.M."/>
            <person name="Gerardo N.M."/>
            <person name="Currie C.R."/>
        </authorList>
    </citation>
    <scope>NUCLEOTIDE SEQUENCE [LARGE SCALE GENOMIC DNA]</scope>
</reference>
<accession>A0A158NZ90</accession>
<feature type="region of interest" description="Disordered" evidence="2">
    <location>
        <begin position="1"/>
        <end position="20"/>
    </location>
</feature>
<evidence type="ECO:0000313" key="4">
    <source>
        <dbReference type="Proteomes" id="UP000005205"/>
    </source>
</evidence>
<dbReference type="InParanoid" id="A0A158NZ90"/>
<feature type="compositionally biased region" description="Acidic residues" evidence="2">
    <location>
        <begin position="1105"/>
        <end position="1115"/>
    </location>
</feature>
<evidence type="ECO:0000313" key="3">
    <source>
        <dbReference type="EnsemblMetazoa" id="XP_012062848.1"/>
    </source>
</evidence>
<sequence length="1605" mass="183281">MGVSSSSSSPPALISTSEHEAETLYLEDACPTNDGRQRMYVGTSIYKDEDQPRSQNPSCYTTLRTSEFWDQRPTASSLSNMLPPKRETLLTCAAQMTGWQSADSYDHPMCQQNNEIVELSRIISQLAMANHQLASTHNATLARIETLYLELSKDRENWKQKISTENLEICGDIPRKRLYDENIENEEIRRLEQRVLRLEELLAMSSFEQCKHRYLQEDNKLRSRTERSEDLLKIQGTKNENSYSNSTESHCESSEQQSSHIVTDVIGEIPDNFGDHRDTASKETDFHINCGAHSDDSVTNIPMLDENSCFLNVDLDKVRRRRARLRNEITQDPIKNSASEEIFMKDKEIFKLSEEVEKLKADRLKFQSANERLLCNLTDQKNLVEKLKVDYEELKTRYVTVEANLHENRQQYNELTKHLDYAKKEIERLLKEIDIFQSEKDTADARISILEENLQKSLLDIEQIKKVESQKISELRTQLSDELLDKKKQIKALEDALQEIQRLKETMKTERRNEDNVVSREDIDIVDSIDDISENTSNPNYAGSSLDEFKKELTLKREARHRAIAAVSSEMERLRKELDAEKKAHSETSSMLAQLRSVYRDPQDLDLANSDFVKTTMREQERKHDENEKALKRAEAQRLTRILKVSDELRNDVRYQIEKVDDFRYHLETDPERHRQRIRCLTEVTNKARTSLIARERQTNELKNYLAQLLVRLGDRSFLEIQDDVGIECDRQLENINAVKILYNERLKVLTELKDSATRELADVKQKMEYALKKSENLEEELKRAEDKVDTQDSEITNLESQLGLTKADCRDLQNQMSLINGLFTQMLLGASSADMDLDRLTQLLQENHDLISDIAREESTEAAALPKLLLDLIEQVEGGKASQKHANEENSIENIGEVDRKEDDLQEEDIAHNLPKVWRVLLELLSCHAVTSPSVSVASCSDPNSCYKSVDTPAGPRLVISVSKTYIRLKELILEKKHLEKEMNRMKQLNIHLESKLGEQEKRLSMVSVELAKTWNIVGRMQAQHQQLHTHEEILRYELQEKRKMLQELKQELEYCREKWESARQKNTNTEREWRNLRREFAARKALAVHDSFNSAESGFSDERGDDTDEEEEAIEGRIRHGPRRRTRKESPRAPTPDTESEQPTDTELSESKTGSSMTLEQRTPTPETEAELDEAEIVHIDPELINITEADSVMEGMQEIMDPLDQALTNVIQNLIKIDHGEGENVLASQENMTSFEDLCDNPILETNDDTKTDQTTTSRIDLCDENAQSSSLTIESRYSSPDAKISKQTTTIIDLSSTVSNDESFELSSRNSWQRDEDDDSETIKFESIPSSSVSHIPSTNVANTINTMSVFSIGPLPVSNAASSSIKSVQFSNPLIMGPSNRFLAPVFGTAATEMESFTDNCIISSSNIWSSSSTVSNKEEKSIENMDQRSYKLIDNIVDSDNVSVDSSSSLDTVREFPTANINSIPSTSVSKDELQESRISTQKETTTIKSRTPEEILATRADRLKRLEEQADWLMKKMNATSKRGTALCTKLEELHNTYGEPPVPPPMPDVLPSCRLPCTLPNLPQVKVPESLSDASNIKNIEGESSNTVKNDASVTRK</sequence>
<dbReference type="FunCoup" id="A0A158NZ90">
    <property type="interactions" value="10"/>
</dbReference>
<keyword evidence="4" id="KW-1185">Reference proteome</keyword>
<feature type="region of interest" description="Disordered" evidence="2">
    <location>
        <begin position="880"/>
        <end position="901"/>
    </location>
</feature>
<feature type="coiled-coil region" evidence="1">
    <location>
        <begin position="747"/>
        <end position="816"/>
    </location>
</feature>
<organism evidence="3 4">
    <name type="scientific">Atta cephalotes</name>
    <name type="common">Leafcutter ant</name>
    <dbReference type="NCBI Taxonomy" id="12957"/>
    <lineage>
        <taxon>Eukaryota</taxon>
        <taxon>Metazoa</taxon>
        <taxon>Ecdysozoa</taxon>
        <taxon>Arthropoda</taxon>
        <taxon>Hexapoda</taxon>
        <taxon>Insecta</taxon>
        <taxon>Pterygota</taxon>
        <taxon>Neoptera</taxon>
        <taxon>Endopterygota</taxon>
        <taxon>Hymenoptera</taxon>
        <taxon>Apocrita</taxon>
        <taxon>Aculeata</taxon>
        <taxon>Formicoidea</taxon>
        <taxon>Formicidae</taxon>
        <taxon>Myrmicinae</taxon>
        <taxon>Atta</taxon>
    </lineage>
</organism>
<dbReference type="eggNOG" id="ENOG502QWNT">
    <property type="taxonomic scope" value="Eukaryota"/>
</dbReference>
<dbReference type="KEGG" id="acep:105626145"/>
<dbReference type="EMBL" id="ADTU01004071">
    <property type="status" value="NOT_ANNOTATED_CDS"/>
    <property type="molecule type" value="Genomic_DNA"/>
</dbReference>
<evidence type="ECO:0000256" key="1">
    <source>
        <dbReference type="SAM" id="Coils"/>
    </source>
</evidence>
<feature type="compositionally biased region" description="Polar residues" evidence="2">
    <location>
        <begin position="1580"/>
        <end position="1605"/>
    </location>
</feature>
<feature type="region of interest" description="Disordered" evidence="2">
    <location>
        <begin position="1474"/>
        <end position="1494"/>
    </location>
</feature>
<feature type="region of interest" description="Disordered" evidence="2">
    <location>
        <begin position="1095"/>
        <end position="1177"/>
    </location>
</feature>
<evidence type="ECO:0000256" key="2">
    <source>
        <dbReference type="SAM" id="MobiDB-lite"/>
    </source>
</evidence>
<dbReference type="EnsemblMetazoa" id="XM_012207458.1">
    <property type="protein sequence ID" value="XP_012062848.1"/>
    <property type="gene ID" value="LOC105626145"/>
</dbReference>
<gene>
    <name evidence="3" type="primary">105626145</name>
</gene>
<feature type="coiled-coil region" evidence="1">
    <location>
        <begin position="1033"/>
        <end position="1067"/>
    </location>
</feature>
<dbReference type="OrthoDB" id="8191583at2759"/>
<name>A0A158NZ90_ATTCE</name>
<feature type="compositionally biased region" description="Polar residues" evidence="2">
    <location>
        <begin position="1483"/>
        <end position="1494"/>
    </location>
</feature>
<protein>
    <submittedName>
        <fullName evidence="3">Uncharacterized protein</fullName>
    </submittedName>
</protein>
<feature type="region of interest" description="Disordered" evidence="2">
    <location>
        <begin position="225"/>
        <end position="259"/>
    </location>
</feature>
<feature type="coiled-coil region" evidence="1">
    <location>
        <begin position="970"/>
        <end position="1004"/>
    </location>
</feature>
<dbReference type="SUPFAM" id="SSF57997">
    <property type="entry name" value="Tropomyosin"/>
    <property type="match status" value="1"/>
</dbReference>
<feature type="compositionally biased region" description="Polar residues" evidence="2">
    <location>
        <begin position="236"/>
        <end position="245"/>
    </location>
</feature>
<feature type="coiled-coil region" evidence="1">
    <location>
        <begin position="141"/>
        <end position="201"/>
    </location>
</feature>
<keyword evidence="1" id="KW-0175">Coiled coil</keyword>
<proteinExistence type="predicted"/>
<reference evidence="3" key="2">
    <citation type="submission" date="2016-04" db="UniProtKB">
        <authorList>
            <consortium name="EnsemblMetazoa"/>
        </authorList>
    </citation>
    <scope>IDENTIFICATION</scope>
</reference>
<feature type="compositionally biased region" description="Polar residues" evidence="2">
    <location>
        <begin position="1151"/>
        <end position="1168"/>
    </location>
</feature>
<feature type="compositionally biased region" description="Acidic residues" evidence="2">
    <location>
        <begin position="1140"/>
        <end position="1150"/>
    </location>
</feature>
<dbReference type="EMBL" id="ADTU01004070">
    <property type="status" value="NOT_ANNOTATED_CDS"/>
    <property type="molecule type" value="Genomic_DNA"/>
</dbReference>
<dbReference type="Proteomes" id="UP000005205">
    <property type="component" value="Unassembled WGS sequence"/>
</dbReference>
<feature type="coiled-coil region" evidence="1">
    <location>
        <begin position="370"/>
        <end position="513"/>
    </location>
</feature>